<accession>A0A3N0XXH6</accession>
<evidence type="ECO:0000313" key="3">
    <source>
        <dbReference type="Proteomes" id="UP000281406"/>
    </source>
</evidence>
<sequence>MAHAASQIKKNKDVDINALEDEKEKKRKSRKQLRDQKKKIILRTHNYRSHCFKAVSHNIDFCILGYAEGCRGNREPSVVLWESGRLSVTDLISDQSTGCCCDLMKGLISQGPKTVYPDTELTHEEVKLLDPSGHLNQV</sequence>
<dbReference type="EMBL" id="RJVU01059333">
    <property type="protein sequence ID" value="ROJ78964.1"/>
    <property type="molecule type" value="Genomic_DNA"/>
</dbReference>
<dbReference type="Proteomes" id="UP000281406">
    <property type="component" value="Unassembled WGS sequence"/>
</dbReference>
<reference evidence="2 3" key="1">
    <citation type="submission" date="2018-10" db="EMBL/GenBank/DDBJ databases">
        <title>Genome assembly for a Yunnan-Guizhou Plateau 3E fish, Anabarilius grahami (Regan), and its evolutionary and genetic applications.</title>
        <authorList>
            <person name="Jiang W."/>
        </authorList>
    </citation>
    <scope>NUCLEOTIDE SEQUENCE [LARGE SCALE GENOMIC DNA]</scope>
    <source>
        <strain evidence="2">AG-KIZ</strain>
        <tissue evidence="2">Muscle</tissue>
    </source>
</reference>
<gene>
    <name evidence="2" type="ORF">DPX16_15489</name>
</gene>
<evidence type="ECO:0000256" key="1">
    <source>
        <dbReference type="SAM" id="MobiDB-lite"/>
    </source>
</evidence>
<feature type="region of interest" description="Disordered" evidence="1">
    <location>
        <begin position="16"/>
        <end position="37"/>
    </location>
</feature>
<organism evidence="2 3">
    <name type="scientific">Anabarilius grahami</name>
    <name type="common">Kanglang fish</name>
    <name type="synonym">Barilius grahami</name>
    <dbReference type="NCBI Taxonomy" id="495550"/>
    <lineage>
        <taxon>Eukaryota</taxon>
        <taxon>Metazoa</taxon>
        <taxon>Chordata</taxon>
        <taxon>Craniata</taxon>
        <taxon>Vertebrata</taxon>
        <taxon>Euteleostomi</taxon>
        <taxon>Actinopterygii</taxon>
        <taxon>Neopterygii</taxon>
        <taxon>Teleostei</taxon>
        <taxon>Ostariophysi</taxon>
        <taxon>Cypriniformes</taxon>
        <taxon>Xenocyprididae</taxon>
        <taxon>Xenocypridinae</taxon>
        <taxon>Xenocypridinae incertae sedis</taxon>
        <taxon>Anabarilius</taxon>
    </lineage>
</organism>
<proteinExistence type="predicted"/>
<comment type="caution">
    <text evidence="2">The sequence shown here is derived from an EMBL/GenBank/DDBJ whole genome shotgun (WGS) entry which is preliminary data.</text>
</comment>
<name>A0A3N0XXH6_ANAGA</name>
<protein>
    <submittedName>
        <fullName evidence="2">Uncharacterized protein</fullName>
    </submittedName>
</protein>
<evidence type="ECO:0000313" key="2">
    <source>
        <dbReference type="EMBL" id="ROJ78964.1"/>
    </source>
</evidence>
<keyword evidence="3" id="KW-1185">Reference proteome</keyword>
<dbReference type="AlphaFoldDB" id="A0A3N0XXH6"/>
<feature type="compositionally biased region" description="Basic residues" evidence="1">
    <location>
        <begin position="25"/>
        <end position="37"/>
    </location>
</feature>